<evidence type="ECO:0000256" key="5">
    <source>
        <dbReference type="RuleBase" id="RU004404"/>
    </source>
</evidence>
<evidence type="ECO:0000256" key="1">
    <source>
        <dbReference type="ARBA" id="ARBA00009179"/>
    </source>
</evidence>
<dbReference type="PANTHER" id="PTHR32060:SF30">
    <property type="entry name" value="CARBOXY-TERMINAL PROCESSING PROTEASE CTPA"/>
    <property type="match status" value="1"/>
</dbReference>
<dbReference type="SMART" id="SM00245">
    <property type="entry name" value="TSPc"/>
    <property type="match status" value="1"/>
</dbReference>
<dbReference type="Gene3D" id="2.30.42.10">
    <property type="match status" value="1"/>
</dbReference>
<dbReference type="RefSeq" id="WP_172176883.1">
    <property type="nucleotide sequence ID" value="NZ_CASGIA010000024.1"/>
</dbReference>
<dbReference type="SUPFAM" id="SSF50156">
    <property type="entry name" value="PDZ domain-like"/>
    <property type="match status" value="1"/>
</dbReference>
<keyword evidence="8" id="KW-1185">Reference proteome</keyword>
<dbReference type="InterPro" id="IPR005151">
    <property type="entry name" value="Tail-specific_protease"/>
</dbReference>
<dbReference type="Proteomes" id="UP001193734">
    <property type="component" value="Unassembled WGS sequence"/>
</dbReference>
<dbReference type="CDD" id="cd06782">
    <property type="entry name" value="cpPDZ_CPP-like"/>
    <property type="match status" value="1"/>
</dbReference>
<name>A0ABX2ARE1_9BACT</name>
<reference evidence="7 8" key="1">
    <citation type="submission" date="2020-05" db="EMBL/GenBank/DDBJ databases">
        <title>Distinct polysaccharide utilization as determinants for interspecies competition between intestinal Prevotella spp.</title>
        <authorList>
            <person name="Galvez E.J.C."/>
            <person name="Iljazovic A."/>
            <person name="Strowig T."/>
        </authorList>
    </citation>
    <scope>NUCLEOTIDE SEQUENCE [LARGE SCALE GENOMIC DNA]</scope>
    <source>
        <strain evidence="7 8">PROD</strain>
    </source>
</reference>
<gene>
    <name evidence="7" type="ORF">HPS55_02585</name>
</gene>
<dbReference type="Pfam" id="PF03572">
    <property type="entry name" value="Peptidase_S41"/>
    <property type="match status" value="1"/>
</dbReference>
<evidence type="ECO:0000313" key="7">
    <source>
        <dbReference type="EMBL" id="NPE13224.1"/>
    </source>
</evidence>
<dbReference type="PANTHER" id="PTHR32060">
    <property type="entry name" value="TAIL-SPECIFIC PROTEASE"/>
    <property type="match status" value="1"/>
</dbReference>
<keyword evidence="4 5" id="KW-0720">Serine protease</keyword>
<dbReference type="GeneID" id="82156644"/>
<dbReference type="EMBL" id="JABKKE010000002">
    <property type="protein sequence ID" value="NPE13224.1"/>
    <property type="molecule type" value="Genomic_DNA"/>
</dbReference>
<feature type="domain" description="PDZ" evidence="6">
    <location>
        <begin position="90"/>
        <end position="161"/>
    </location>
</feature>
<accession>A0ABX2ARE1</accession>
<comment type="similarity">
    <text evidence="1 5">Belongs to the peptidase S41A family.</text>
</comment>
<dbReference type="Gene3D" id="3.90.226.10">
    <property type="entry name" value="2-enoyl-CoA Hydratase, Chain A, domain 1"/>
    <property type="match status" value="1"/>
</dbReference>
<evidence type="ECO:0000256" key="2">
    <source>
        <dbReference type="ARBA" id="ARBA00022670"/>
    </source>
</evidence>
<dbReference type="Gene3D" id="3.30.750.44">
    <property type="match status" value="1"/>
</dbReference>
<protein>
    <submittedName>
        <fullName evidence="7">S41 family peptidase</fullName>
    </submittedName>
</protein>
<dbReference type="SUPFAM" id="SSF52096">
    <property type="entry name" value="ClpP/crotonase"/>
    <property type="match status" value="1"/>
</dbReference>
<keyword evidence="2 5" id="KW-0645">Protease</keyword>
<dbReference type="NCBIfam" id="TIGR00225">
    <property type="entry name" value="prc"/>
    <property type="match status" value="1"/>
</dbReference>
<dbReference type="InterPro" id="IPR036034">
    <property type="entry name" value="PDZ_sf"/>
</dbReference>
<proteinExistence type="inferred from homology"/>
<dbReference type="Pfam" id="PF13180">
    <property type="entry name" value="PDZ_2"/>
    <property type="match status" value="1"/>
</dbReference>
<evidence type="ECO:0000259" key="6">
    <source>
        <dbReference type="PROSITE" id="PS50106"/>
    </source>
</evidence>
<dbReference type="InterPro" id="IPR055210">
    <property type="entry name" value="CtpA/B_N"/>
</dbReference>
<evidence type="ECO:0000256" key="3">
    <source>
        <dbReference type="ARBA" id="ARBA00022801"/>
    </source>
</evidence>
<dbReference type="CDD" id="cd07560">
    <property type="entry name" value="Peptidase_S41_CPP"/>
    <property type="match status" value="1"/>
</dbReference>
<comment type="caution">
    <text evidence="7">The sequence shown here is derived from an EMBL/GenBank/DDBJ whole genome shotgun (WGS) entry which is preliminary data.</text>
</comment>
<evidence type="ECO:0000256" key="4">
    <source>
        <dbReference type="ARBA" id="ARBA00022825"/>
    </source>
</evidence>
<dbReference type="Pfam" id="PF22694">
    <property type="entry name" value="CtpB_N-like"/>
    <property type="match status" value="1"/>
</dbReference>
<keyword evidence="3 5" id="KW-0378">Hydrolase</keyword>
<dbReference type="InterPro" id="IPR004447">
    <property type="entry name" value="Peptidase_S41A"/>
</dbReference>
<evidence type="ECO:0000313" key="8">
    <source>
        <dbReference type="Proteomes" id="UP001193734"/>
    </source>
</evidence>
<sequence>MSKNKSNRMMPLIMALCVIAGILIGTFYANHFSGNRLSIINSSSNKLNNLLHIVDDQYVDTVNVNQLVEGAMPQILSELDPHSVYISAKDVQIVNDDLKGSFSGVGIEFTIRKDTIRVQNVVNNGPAERAGVIAGDKIVSVDDTVFVGKKVTNEEAMHKLKGPKDTKVKLGILRYGENKVRQITVTRGDIPQHSISATYMLDETTGYIKIKNFGENTYPDMLISLAQLSQENFRNLVIDLRGNTGGYLASAVQIANEFLPKGRLIVYTQGRKSPRQEYRSDGRGSYQQIPLVVLIDEGSASASEILAGAIQDNDRGTIIGRRSFGKGLVQQPIAFNDGSMIRLTIARYYTPAGRCIQKPYTSGADKSYEEDLVSRYQHGEFFTQDSIKHTGPEYHTHIGRTVYGGGGITPDIFVPEDTIGITSYYKEASMSGLIMQFAYSYTDDNRTTLGKFNDMKEISEYLNKQNIVEKFAVYANKNGLRRRNLMINKSHKLLERFINSRIIYNILNEQEWIDYLNHDDPTILKALDVFKKNEAFPKKPENKSGSKKQTAMVSPSYDYHSTHVRGTVMANV</sequence>
<organism evidence="7 8">
    <name type="scientific">Xylanibacter rodentium</name>
    <dbReference type="NCBI Taxonomy" id="2736289"/>
    <lineage>
        <taxon>Bacteria</taxon>
        <taxon>Pseudomonadati</taxon>
        <taxon>Bacteroidota</taxon>
        <taxon>Bacteroidia</taxon>
        <taxon>Bacteroidales</taxon>
        <taxon>Prevotellaceae</taxon>
        <taxon>Xylanibacter</taxon>
    </lineage>
</organism>
<dbReference type="PROSITE" id="PS50106">
    <property type="entry name" value="PDZ"/>
    <property type="match status" value="1"/>
</dbReference>
<dbReference type="SMART" id="SM00228">
    <property type="entry name" value="PDZ"/>
    <property type="match status" value="1"/>
</dbReference>
<dbReference type="InterPro" id="IPR001478">
    <property type="entry name" value="PDZ"/>
</dbReference>
<dbReference type="InterPro" id="IPR029045">
    <property type="entry name" value="ClpP/crotonase-like_dom_sf"/>
</dbReference>